<reference evidence="2 3" key="1">
    <citation type="submission" date="2017-10" db="EMBL/GenBank/DDBJ databases">
        <authorList>
            <consortium name="Urmite Genomes"/>
        </authorList>
    </citation>
    <scope>NUCLEOTIDE SEQUENCE [LARGE SCALE GENOMIC DNA]</scope>
    <source>
        <strain evidence="2 3">FB-527</strain>
    </source>
</reference>
<dbReference type="Proteomes" id="UP000554965">
    <property type="component" value="Unassembled WGS sequence"/>
</dbReference>
<gene>
    <name evidence="2" type="ORF">MSIMFB_01369</name>
</gene>
<dbReference type="InterPro" id="IPR049381">
    <property type="entry name" value="UbiD-like_C"/>
</dbReference>
<evidence type="ECO:0000259" key="1">
    <source>
        <dbReference type="Pfam" id="PF20696"/>
    </source>
</evidence>
<dbReference type="EMBL" id="OCTY01000002">
    <property type="protein sequence ID" value="SOJ53872.1"/>
    <property type="molecule type" value="Genomic_DNA"/>
</dbReference>
<dbReference type="AlphaFoldDB" id="A0A7Z7IKI4"/>
<evidence type="ECO:0000313" key="3">
    <source>
        <dbReference type="Proteomes" id="UP000554965"/>
    </source>
</evidence>
<evidence type="ECO:0000313" key="2">
    <source>
        <dbReference type="EMBL" id="SOJ53872.1"/>
    </source>
</evidence>
<dbReference type="SUPFAM" id="SSF143968">
    <property type="entry name" value="UbiD C-terminal domain-like"/>
    <property type="match status" value="1"/>
</dbReference>
<proteinExistence type="predicted"/>
<dbReference type="RefSeq" id="WP_222106464.1">
    <property type="nucleotide sequence ID" value="NZ_OCTY01000002.1"/>
</dbReference>
<accession>A0A7Z7IKI4</accession>
<sequence>MCNYARSAIAWNVLESLGVDGVTDVWMSQVSNGTYIVVQINKAYRGHAQQVAQRCRGLAGYPMVLQARHRRRRGY</sequence>
<keyword evidence="3" id="KW-1185">Reference proteome</keyword>
<dbReference type="Pfam" id="PF20696">
    <property type="entry name" value="UbiD_C"/>
    <property type="match status" value="1"/>
</dbReference>
<protein>
    <recommendedName>
        <fullName evidence="1">3-octaprenyl-4-hydroxybenzoate carboxy-lyase-like C-terminal domain-containing protein</fullName>
    </recommendedName>
</protein>
<comment type="caution">
    <text evidence="2">The sequence shown here is derived from an EMBL/GenBank/DDBJ whole genome shotgun (WGS) entry which is preliminary data.</text>
</comment>
<organism evidence="2 3">
    <name type="scientific">Mycobacterium simulans</name>
    <dbReference type="NCBI Taxonomy" id="627089"/>
    <lineage>
        <taxon>Bacteria</taxon>
        <taxon>Bacillati</taxon>
        <taxon>Actinomycetota</taxon>
        <taxon>Actinomycetes</taxon>
        <taxon>Mycobacteriales</taxon>
        <taxon>Mycobacteriaceae</taxon>
        <taxon>Mycobacterium</taxon>
    </lineage>
</organism>
<dbReference type="Gene3D" id="3.40.1670.10">
    <property type="entry name" value="UbiD C-terminal domain-like"/>
    <property type="match status" value="1"/>
</dbReference>
<feature type="domain" description="3-octaprenyl-4-hydroxybenzoate carboxy-lyase-like C-terminal" evidence="1">
    <location>
        <begin position="4"/>
        <end position="59"/>
    </location>
</feature>
<name>A0A7Z7IKI4_9MYCO</name>